<proteinExistence type="predicted"/>
<dbReference type="InterPro" id="IPR026906">
    <property type="entry name" value="LRR_5"/>
</dbReference>
<comment type="caution">
    <text evidence="1">The sequence shown here is derived from an EMBL/GenBank/DDBJ whole genome shotgun (WGS) entry which is preliminary data.</text>
</comment>
<evidence type="ECO:0000313" key="2">
    <source>
        <dbReference type="Proteomes" id="UP001224775"/>
    </source>
</evidence>
<dbReference type="PANTHER" id="PTHR45661:SF3">
    <property type="entry name" value="IG-LIKE DOMAIN-CONTAINING PROTEIN"/>
    <property type="match status" value="1"/>
</dbReference>
<dbReference type="InterPro" id="IPR053139">
    <property type="entry name" value="Surface_bspA-like"/>
</dbReference>
<keyword evidence="2" id="KW-1185">Reference proteome</keyword>
<dbReference type="EMBL" id="JATAAI010000026">
    <property type="protein sequence ID" value="KAK1737202.1"/>
    <property type="molecule type" value="Genomic_DNA"/>
</dbReference>
<dbReference type="AlphaFoldDB" id="A0AAD9D7U0"/>
<dbReference type="Pfam" id="PF13306">
    <property type="entry name" value="LRR_5"/>
    <property type="match status" value="1"/>
</dbReference>
<accession>A0AAD9D7U0</accession>
<dbReference type="SUPFAM" id="SSF52058">
    <property type="entry name" value="L domain-like"/>
    <property type="match status" value="1"/>
</dbReference>
<dbReference type="PANTHER" id="PTHR45661">
    <property type="entry name" value="SURFACE ANTIGEN"/>
    <property type="match status" value="1"/>
</dbReference>
<evidence type="ECO:0000313" key="1">
    <source>
        <dbReference type="EMBL" id="KAK1737202.1"/>
    </source>
</evidence>
<dbReference type="Gene3D" id="3.80.10.10">
    <property type="entry name" value="Ribonuclease Inhibitor"/>
    <property type="match status" value="1"/>
</dbReference>
<reference evidence="1" key="1">
    <citation type="submission" date="2023-06" db="EMBL/GenBank/DDBJ databases">
        <title>Survivors Of The Sea: Transcriptome response of Skeletonema marinoi to long-term dormancy.</title>
        <authorList>
            <person name="Pinder M.I.M."/>
            <person name="Kourtchenko O."/>
            <person name="Robertson E.K."/>
            <person name="Larsson T."/>
            <person name="Maumus F."/>
            <person name="Osuna-Cruz C.M."/>
            <person name="Vancaester E."/>
            <person name="Stenow R."/>
            <person name="Vandepoele K."/>
            <person name="Ploug H."/>
            <person name="Bruchert V."/>
            <person name="Godhe A."/>
            <person name="Topel M."/>
        </authorList>
    </citation>
    <scope>NUCLEOTIDE SEQUENCE</scope>
    <source>
        <strain evidence="1">R05AC</strain>
    </source>
</reference>
<protein>
    <submittedName>
        <fullName evidence="1">Leucine-rich repeat domain-containing protein</fullName>
    </submittedName>
</protein>
<feature type="non-terminal residue" evidence="1">
    <location>
        <position position="1"/>
    </location>
</feature>
<dbReference type="InterPro" id="IPR032675">
    <property type="entry name" value="LRR_dom_sf"/>
</dbReference>
<name>A0AAD9D7U0_9STRA</name>
<gene>
    <name evidence="1" type="ORF">QTG54_012069</name>
</gene>
<organism evidence="1 2">
    <name type="scientific">Skeletonema marinoi</name>
    <dbReference type="NCBI Taxonomy" id="267567"/>
    <lineage>
        <taxon>Eukaryota</taxon>
        <taxon>Sar</taxon>
        <taxon>Stramenopiles</taxon>
        <taxon>Ochrophyta</taxon>
        <taxon>Bacillariophyta</taxon>
        <taxon>Coscinodiscophyceae</taxon>
        <taxon>Thalassiosirophycidae</taxon>
        <taxon>Thalassiosirales</taxon>
        <taxon>Skeletonemataceae</taxon>
        <taxon>Skeletonema</taxon>
        <taxon>Skeletonema marinoi-dohrnii complex</taxon>
    </lineage>
</organism>
<sequence>LRSLVFHAGVETVGTRAFGKCPNLVSLKLPGVMTIEVGAFRVCTGLRLVEFGDKLDTIQDYAFYCCSSLRGVTIPSATCIGDGTFLQCTSLTDAVFGEGLESIGSNAFHGCRSLRRIAIPLKGGMFRSDFGYHQFGECINLSTVDLVGGIHETVASLHLEKWRNEMIEEINLINLVLPYAEEYNKPEEIVGWIVSVIHKIESFKAAHKELLKEATTLLELALWKANVEWIDDKEEQQVRITRGRAKRARREKHITSGASIVIKNVLPFLQLK</sequence>
<dbReference type="Proteomes" id="UP001224775">
    <property type="component" value="Unassembled WGS sequence"/>
</dbReference>